<protein>
    <submittedName>
        <fullName evidence="2">Uncharacterized protein</fullName>
    </submittedName>
</protein>
<reference evidence="2 3" key="1">
    <citation type="submission" date="2018-02" db="EMBL/GenBank/DDBJ databases">
        <title>Genome sequence of the basidiomycete white-rot fungus Phlebia centrifuga.</title>
        <authorList>
            <person name="Granchi Z."/>
            <person name="Peng M."/>
            <person name="de Vries R.P."/>
            <person name="Hilden K."/>
            <person name="Makela M.R."/>
            <person name="Grigoriev I."/>
            <person name="Riley R."/>
        </authorList>
    </citation>
    <scope>NUCLEOTIDE SEQUENCE [LARGE SCALE GENOMIC DNA]</scope>
    <source>
        <strain evidence="2 3">FBCC195</strain>
    </source>
</reference>
<sequence>MPASSSCLPAHLARPTPVASIRIQQPPTPPQSSLAAPEINDEEGVEDVEEVAENPKKQRFDKLCEALDSNPKKAKLVDKYKQLTHKAQWVPLSISPFLDTEFTIRNGAPLPEDPSMPVDDLEEISKMSPKEIKELWYCYNALKKTITTIRENEGLWEGNSLAALIGTIDN</sequence>
<evidence type="ECO:0000256" key="1">
    <source>
        <dbReference type="SAM" id="MobiDB-lite"/>
    </source>
</evidence>
<proteinExistence type="predicted"/>
<dbReference type="AlphaFoldDB" id="A0A2R6NZW7"/>
<gene>
    <name evidence="2" type="ORF">PHLCEN_2v6261</name>
</gene>
<name>A0A2R6NZW7_9APHY</name>
<feature type="region of interest" description="Disordered" evidence="1">
    <location>
        <begin position="21"/>
        <end position="56"/>
    </location>
</feature>
<evidence type="ECO:0000313" key="3">
    <source>
        <dbReference type="Proteomes" id="UP000186601"/>
    </source>
</evidence>
<dbReference type="EMBL" id="MLYV02000607">
    <property type="protein sequence ID" value="PSR81804.1"/>
    <property type="molecule type" value="Genomic_DNA"/>
</dbReference>
<feature type="compositionally biased region" description="Acidic residues" evidence="1">
    <location>
        <begin position="39"/>
        <end position="52"/>
    </location>
</feature>
<dbReference type="Proteomes" id="UP000186601">
    <property type="component" value="Unassembled WGS sequence"/>
</dbReference>
<comment type="caution">
    <text evidence="2">The sequence shown here is derived from an EMBL/GenBank/DDBJ whole genome shotgun (WGS) entry which is preliminary data.</text>
</comment>
<organism evidence="2 3">
    <name type="scientific">Hermanssonia centrifuga</name>
    <dbReference type="NCBI Taxonomy" id="98765"/>
    <lineage>
        <taxon>Eukaryota</taxon>
        <taxon>Fungi</taxon>
        <taxon>Dikarya</taxon>
        <taxon>Basidiomycota</taxon>
        <taxon>Agaricomycotina</taxon>
        <taxon>Agaricomycetes</taxon>
        <taxon>Polyporales</taxon>
        <taxon>Meruliaceae</taxon>
        <taxon>Hermanssonia</taxon>
    </lineage>
</organism>
<evidence type="ECO:0000313" key="2">
    <source>
        <dbReference type="EMBL" id="PSR81804.1"/>
    </source>
</evidence>
<accession>A0A2R6NZW7</accession>
<keyword evidence="3" id="KW-1185">Reference proteome</keyword>